<gene>
    <name evidence="6" type="ORF">G2W53_011495</name>
</gene>
<dbReference type="PANTHER" id="PTHR17598:SF13">
    <property type="entry name" value="DNA POLYMERASE DELTA SUBUNIT 3"/>
    <property type="match status" value="1"/>
</dbReference>
<feature type="compositionally biased region" description="Polar residues" evidence="5">
    <location>
        <begin position="246"/>
        <end position="264"/>
    </location>
</feature>
<dbReference type="Proteomes" id="UP000634136">
    <property type="component" value="Unassembled WGS sequence"/>
</dbReference>
<evidence type="ECO:0000313" key="7">
    <source>
        <dbReference type="Proteomes" id="UP000634136"/>
    </source>
</evidence>
<keyword evidence="3" id="KW-0235">DNA replication</keyword>
<feature type="compositionally biased region" description="Polar residues" evidence="5">
    <location>
        <begin position="340"/>
        <end position="350"/>
    </location>
</feature>
<accession>A0A835CAP6</accession>
<feature type="compositionally biased region" description="Acidic residues" evidence="5">
    <location>
        <begin position="274"/>
        <end position="283"/>
    </location>
</feature>
<feature type="compositionally biased region" description="Basic and acidic residues" evidence="5">
    <location>
        <begin position="325"/>
        <end position="336"/>
    </location>
</feature>
<dbReference type="Pfam" id="PF09507">
    <property type="entry name" value="CDC27"/>
    <property type="match status" value="1"/>
</dbReference>
<name>A0A835CAP6_9FABA</name>
<evidence type="ECO:0000256" key="4">
    <source>
        <dbReference type="ARBA" id="ARBA00023242"/>
    </source>
</evidence>
<comment type="caution">
    <text evidence="6">The sequence shown here is derived from an EMBL/GenBank/DDBJ whole genome shotgun (WGS) entry which is preliminary data.</text>
</comment>
<evidence type="ECO:0000256" key="2">
    <source>
        <dbReference type="ARBA" id="ARBA00017589"/>
    </source>
</evidence>
<keyword evidence="7" id="KW-1185">Reference proteome</keyword>
<sequence length="499" mass="54577">MAQTETLGILEDIESLISDKLQVVSYKWLSRNYMVSSDDAKRLLQEFVQKHGTGFEVIYKLSGWLKSSSPSYHIRLVTGSKLAEAQQEFDGNCSVQVYSVQASIPKDPAVLWNAEFIQAEVLFKQPLSVDNCLRDNRFCGVSNSFVQRNVDGTPAISAAPQTKSAVGLGIQESIPKGGLKSHNVVKDVKIESNGTGNTGIQDHVSKPADKEKVFPLTTGKKKVQAEKSSATGGSLAKFWGRASAKSKPSSEPVENSNAVSNSVDAQICAREAAEGDSSDDDNQDVTIRKSSNNERSRKRRVVLDLSDEDEDVINLGSPDFPKQSSQDHKHDDKSLLEKGTLNSDEQIQNKSKVKEESTNQPEREDFSVISKCTSIGKSSSDKTQNCAPEISVNKKDNLNNTAPCSPKRRKVMKTRIDERGREVTEVVWEGEETETKKADNVTSTKDDKHASTNTVNRPPPPVKKSSANTTSNPTGKGGSKKAGNKDPKQGNILSFFKKV</sequence>
<reference evidence="6" key="1">
    <citation type="submission" date="2020-09" db="EMBL/GenBank/DDBJ databases">
        <title>Genome-Enabled Discovery of Anthraquinone Biosynthesis in Senna tora.</title>
        <authorList>
            <person name="Kang S.-H."/>
            <person name="Pandey R.P."/>
            <person name="Lee C.-M."/>
            <person name="Sim J.-S."/>
            <person name="Jeong J.-T."/>
            <person name="Choi B.-S."/>
            <person name="Jung M."/>
            <person name="Ginzburg D."/>
            <person name="Zhao K."/>
            <person name="Won S.Y."/>
            <person name="Oh T.-J."/>
            <person name="Yu Y."/>
            <person name="Kim N.-H."/>
            <person name="Lee O.R."/>
            <person name="Lee T.-H."/>
            <person name="Bashyal P."/>
            <person name="Kim T.-S."/>
            <person name="Lee W.-H."/>
            <person name="Kawkins C."/>
            <person name="Kim C.-K."/>
            <person name="Kim J.S."/>
            <person name="Ahn B.O."/>
            <person name="Rhee S.Y."/>
            <person name="Sohng J.K."/>
        </authorList>
    </citation>
    <scope>NUCLEOTIDE SEQUENCE</scope>
    <source>
        <tissue evidence="6">Leaf</tissue>
    </source>
</reference>
<dbReference type="GO" id="GO:0006271">
    <property type="term" value="P:DNA strand elongation involved in DNA replication"/>
    <property type="evidence" value="ECO:0007669"/>
    <property type="project" value="TreeGrafter"/>
</dbReference>
<feature type="compositionally biased region" description="Basic and acidic residues" evidence="5">
    <location>
        <begin position="203"/>
        <end position="213"/>
    </location>
</feature>
<dbReference type="PANTHER" id="PTHR17598">
    <property type="entry name" value="DNA POLYMERASE DELTA SUBUNIT 3"/>
    <property type="match status" value="1"/>
</dbReference>
<evidence type="ECO:0000313" key="6">
    <source>
        <dbReference type="EMBL" id="KAF7836636.1"/>
    </source>
</evidence>
<dbReference type="AlphaFoldDB" id="A0A835CAP6"/>
<proteinExistence type="predicted"/>
<feature type="compositionally biased region" description="Polar residues" evidence="5">
    <location>
        <begin position="370"/>
        <end position="386"/>
    </location>
</feature>
<dbReference type="GO" id="GO:0003887">
    <property type="term" value="F:DNA-directed DNA polymerase activity"/>
    <property type="evidence" value="ECO:0007669"/>
    <property type="project" value="TreeGrafter"/>
</dbReference>
<dbReference type="GO" id="GO:1904161">
    <property type="term" value="P:DNA synthesis involved in UV-damage excision repair"/>
    <property type="evidence" value="ECO:0007669"/>
    <property type="project" value="TreeGrafter"/>
</dbReference>
<dbReference type="InterPro" id="IPR019038">
    <property type="entry name" value="POLD3"/>
</dbReference>
<evidence type="ECO:0000256" key="1">
    <source>
        <dbReference type="ARBA" id="ARBA00004123"/>
    </source>
</evidence>
<protein>
    <recommendedName>
        <fullName evidence="2">DNA polymerase delta subunit 3</fullName>
    </recommendedName>
</protein>
<feature type="compositionally biased region" description="Basic and acidic residues" evidence="5">
    <location>
        <begin position="433"/>
        <end position="450"/>
    </location>
</feature>
<dbReference type="EMBL" id="JAAIUW010000004">
    <property type="protein sequence ID" value="KAF7836636.1"/>
    <property type="molecule type" value="Genomic_DNA"/>
</dbReference>
<comment type="subcellular location">
    <subcellularLocation>
        <location evidence="1">Nucleus</location>
    </subcellularLocation>
</comment>
<organism evidence="6 7">
    <name type="scientific">Senna tora</name>
    <dbReference type="NCBI Taxonomy" id="362788"/>
    <lineage>
        <taxon>Eukaryota</taxon>
        <taxon>Viridiplantae</taxon>
        <taxon>Streptophyta</taxon>
        <taxon>Embryophyta</taxon>
        <taxon>Tracheophyta</taxon>
        <taxon>Spermatophyta</taxon>
        <taxon>Magnoliopsida</taxon>
        <taxon>eudicotyledons</taxon>
        <taxon>Gunneridae</taxon>
        <taxon>Pentapetalae</taxon>
        <taxon>rosids</taxon>
        <taxon>fabids</taxon>
        <taxon>Fabales</taxon>
        <taxon>Fabaceae</taxon>
        <taxon>Caesalpinioideae</taxon>
        <taxon>Cassia clade</taxon>
        <taxon>Senna</taxon>
    </lineage>
</organism>
<feature type="compositionally biased region" description="Basic and acidic residues" evidence="5">
    <location>
        <begin position="352"/>
        <end position="366"/>
    </location>
</feature>
<dbReference type="InterPro" id="IPR041913">
    <property type="entry name" value="POLD3_sf"/>
</dbReference>
<dbReference type="GO" id="GO:0043625">
    <property type="term" value="C:delta DNA polymerase complex"/>
    <property type="evidence" value="ECO:0007669"/>
    <property type="project" value="InterPro"/>
</dbReference>
<dbReference type="GO" id="GO:0006297">
    <property type="term" value="P:nucleotide-excision repair, DNA gap filling"/>
    <property type="evidence" value="ECO:0007669"/>
    <property type="project" value="TreeGrafter"/>
</dbReference>
<feature type="region of interest" description="Disordered" evidence="5">
    <location>
        <begin position="192"/>
        <end position="499"/>
    </location>
</feature>
<dbReference type="FunFam" id="3.90.1030.20:FF:000002">
    <property type="entry name" value="DNA polymerase delta subunit"/>
    <property type="match status" value="1"/>
</dbReference>
<feature type="compositionally biased region" description="Basic and acidic residues" evidence="5">
    <location>
        <begin position="414"/>
        <end position="424"/>
    </location>
</feature>
<evidence type="ECO:0000256" key="5">
    <source>
        <dbReference type="SAM" id="MobiDB-lite"/>
    </source>
</evidence>
<dbReference type="Gene3D" id="3.90.1030.20">
    <property type="entry name" value="DNA polymerase delta, p66 (Cdc27) subunit, wHTH domain"/>
    <property type="match status" value="1"/>
</dbReference>
<feature type="compositionally biased region" description="Polar residues" evidence="5">
    <location>
        <begin position="465"/>
        <end position="474"/>
    </location>
</feature>
<evidence type="ECO:0000256" key="3">
    <source>
        <dbReference type="ARBA" id="ARBA00022705"/>
    </source>
</evidence>
<keyword evidence="4" id="KW-0539">Nucleus</keyword>
<dbReference type="OrthoDB" id="514823at2759"/>